<dbReference type="EMBL" id="QRJE01000008">
    <property type="protein sequence ID" value="RHH14459.1"/>
    <property type="molecule type" value="Genomic_DNA"/>
</dbReference>
<reference evidence="1 2" key="1">
    <citation type="submission" date="2018-08" db="EMBL/GenBank/DDBJ databases">
        <title>A genome reference for cultivated species of the human gut microbiota.</title>
        <authorList>
            <person name="Zou Y."/>
            <person name="Xue W."/>
            <person name="Luo G."/>
        </authorList>
    </citation>
    <scope>NUCLEOTIDE SEQUENCE [LARGE SCALE GENOMIC DNA]</scope>
    <source>
        <strain evidence="1 2">AM18-6</strain>
    </source>
</reference>
<name>A0A396C1K9_BACFG</name>
<accession>A0A396C1K9</accession>
<evidence type="ECO:0000313" key="2">
    <source>
        <dbReference type="Proteomes" id="UP000266644"/>
    </source>
</evidence>
<sequence length="172" mass="20036">MKLIDVINNLVSEGEKRKGQIKEAVYNVLHALGEFESDNNGTTYLISDIDKQDWTLDSIKLNEQGNIQVEVRPKDEQGPWGEPFNLEFDAIDEESILYVVHRILSKMDNEEITSRLYETSEEQAIADIIKKYKLPKEEDLYIKGEMKPEYQEEFSILRLKKWQDLANGIPKE</sequence>
<protein>
    <submittedName>
        <fullName evidence="1">Uncharacterized protein</fullName>
    </submittedName>
</protein>
<organism evidence="1 2">
    <name type="scientific">Bacteroides fragilis</name>
    <dbReference type="NCBI Taxonomy" id="817"/>
    <lineage>
        <taxon>Bacteria</taxon>
        <taxon>Pseudomonadati</taxon>
        <taxon>Bacteroidota</taxon>
        <taxon>Bacteroidia</taxon>
        <taxon>Bacteroidales</taxon>
        <taxon>Bacteroidaceae</taxon>
        <taxon>Bacteroides</taxon>
    </lineage>
</organism>
<evidence type="ECO:0000313" key="1">
    <source>
        <dbReference type="EMBL" id="RHH14459.1"/>
    </source>
</evidence>
<gene>
    <name evidence="1" type="ORF">DW228_06560</name>
</gene>
<dbReference type="RefSeq" id="WP_122330107.1">
    <property type="nucleotide sequence ID" value="NZ_JAQDYY010000001.1"/>
</dbReference>
<proteinExistence type="predicted"/>
<comment type="caution">
    <text evidence="1">The sequence shown here is derived from an EMBL/GenBank/DDBJ whole genome shotgun (WGS) entry which is preliminary data.</text>
</comment>
<dbReference type="Proteomes" id="UP000266644">
    <property type="component" value="Unassembled WGS sequence"/>
</dbReference>
<dbReference type="AlphaFoldDB" id="A0A396C1K9"/>